<sequence>MYFSYLYTMEHKIKLLLSTLLINVLSFISLIAFAQKKEPSNAPLKDLDAFVEQMRNTWNIPGCAIAVVQDGKVIHAKGYGMRDLEQNLPVTAETIFPIASNTKAFTTAGLAILVGEGKLDWDRPAKTYIPEFQLFDEYATQHITPRDMACHRSGVPRHDLVWYGAKFTRQELFTRMRYLEPNKPFRSLYQYNNHMFMALGVLIEKVSGQPWEDFIKTRLLNPLGMKNTIFSVDDLLQRPNFSWSYNYVNGKMEKMPFTSNVDAMGPTGGIKSNVLDLSNWVIMQLGKGKFSGNQIVPEKELAQTHTPQVVVAPMELKYEEYSYGNYGMGWAVNEYKDHLRVMHNGSIEGFRSQITLFPRKNIGIIMLTNTGVANYWFVNVISNYISDKLLNLPVTDWSTRLKIEQSEAKNLELKNASAPDTIKIANTQPSHSLTSFAGIYEHPAYGEFTVIFQNNALKGSFKIFDFDLLHYHYDTFQTKSANFDKQKVTFYTNAQGQIDKLGIILEMALGKEIVFVRKK</sequence>
<reference evidence="3 4" key="1">
    <citation type="submission" date="2016-10" db="EMBL/GenBank/DDBJ databases">
        <authorList>
            <person name="de Groot N.N."/>
        </authorList>
    </citation>
    <scope>NUCLEOTIDE SEQUENCE [LARGE SCALE GENOMIC DNA]</scope>
    <source>
        <strain>GEY</strain>
        <strain evidence="4">DSM 9560</strain>
    </source>
</reference>
<dbReference type="InterPro" id="IPR050491">
    <property type="entry name" value="AmpC-like"/>
</dbReference>
<evidence type="ECO:0000313" key="3">
    <source>
        <dbReference type="EMBL" id="SFE98573.1"/>
    </source>
</evidence>
<evidence type="ECO:0000259" key="2">
    <source>
        <dbReference type="Pfam" id="PF11954"/>
    </source>
</evidence>
<dbReference type="PANTHER" id="PTHR46825:SF15">
    <property type="entry name" value="BETA-LACTAMASE-RELATED DOMAIN-CONTAINING PROTEIN"/>
    <property type="match status" value="1"/>
</dbReference>
<proteinExistence type="predicted"/>
<protein>
    <submittedName>
        <fullName evidence="3">CubicO group peptidase, beta-lactamase class C family</fullName>
    </submittedName>
</protein>
<organism evidence="3 4">
    <name type="scientific">Thermoflexibacter ruber</name>
    <dbReference type="NCBI Taxonomy" id="1003"/>
    <lineage>
        <taxon>Bacteria</taxon>
        <taxon>Pseudomonadati</taxon>
        <taxon>Bacteroidota</taxon>
        <taxon>Cytophagia</taxon>
        <taxon>Cytophagales</taxon>
        <taxon>Thermoflexibacteraceae</taxon>
        <taxon>Thermoflexibacter</taxon>
    </lineage>
</organism>
<gene>
    <name evidence="3" type="ORF">SAMN04488541_10127</name>
</gene>
<name>A0A1I2F0R2_9BACT</name>
<dbReference type="Pfam" id="PF00144">
    <property type="entry name" value="Beta-lactamase"/>
    <property type="match status" value="1"/>
</dbReference>
<keyword evidence="4" id="KW-1185">Reference proteome</keyword>
<dbReference type="STRING" id="1003.SAMN04488541_10127"/>
<feature type="domain" description="Beta-lactamase-related" evidence="1">
    <location>
        <begin position="48"/>
        <end position="371"/>
    </location>
</feature>
<dbReference type="Proteomes" id="UP000199513">
    <property type="component" value="Unassembled WGS sequence"/>
</dbReference>
<evidence type="ECO:0000259" key="1">
    <source>
        <dbReference type="Pfam" id="PF00144"/>
    </source>
</evidence>
<dbReference type="EMBL" id="FONY01000012">
    <property type="protein sequence ID" value="SFE98573.1"/>
    <property type="molecule type" value="Genomic_DNA"/>
</dbReference>
<dbReference type="Pfam" id="PF11954">
    <property type="entry name" value="DUF3471"/>
    <property type="match status" value="1"/>
</dbReference>
<evidence type="ECO:0000313" key="4">
    <source>
        <dbReference type="Proteomes" id="UP000199513"/>
    </source>
</evidence>
<dbReference type="InterPro" id="IPR001466">
    <property type="entry name" value="Beta-lactam-related"/>
</dbReference>
<dbReference type="InterPro" id="IPR012338">
    <property type="entry name" value="Beta-lactam/transpept-like"/>
</dbReference>
<dbReference type="PANTHER" id="PTHR46825">
    <property type="entry name" value="D-ALANYL-D-ALANINE-CARBOXYPEPTIDASE/ENDOPEPTIDASE AMPH"/>
    <property type="match status" value="1"/>
</dbReference>
<dbReference type="InterPro" id="IPR021860">
    <property type="entry name" value="Peptidase_S12_Pab87-rel_C"/>
</dbReference>
<dbReference type="AlphaFoldDB" id="A0A1I2F0R2"/>
<dbReference type="Gene3D" id="3.40.710.10">
    <property type="entry name" value="DD-peptidase/beta-lactamase superfamily"/>
    <property type="match status" value="1"/>
</dbReference>
<feature type="domain" description="Peptidase S12 Pab87-related C-terminal" evidence="2">
    <location>
        <begin position="424"/>
        <end position="509"/>
    </location>
</feature>
<dbReference type="SUPFAM" id="SSF56601">
    <property type="entry name" value="beta-lactamase/transpeptidase-like"/>
    <property type="match status" value="1"/>
</dbReference>
<accession>A0A1I2F0R2</accession>
<dbReference type="Gene3D" id="2.40.128.600">
    <property type="match status" value="1"/>
</dbReference>